<dbReference type="InterPro" id="IPR045063">
    <property type="entry name" value="Dynamin_N"/>
</dbReference>
<dbReference type="InterPro" id="IPR030381">
    <property type="entry name" value="G_DYNAMIN_dom"/>
</dbReference>
<name>A0AAD7RSQ3_9TELE</name>
<dbReference type="GO" id="GO:0005525">
    <property type="term" value="F:GTP binding"/>
    <property type="evidence" value="ECO:0007669"/>
    <property type="project" value="UniProtKB-KW"/>
</dbReference>
<feature type="region of interest" description="Disordered" evidence="5">
    <location>
        <begin position="344"/>
        <end position="372"/>
    </location>
</feature>
<dbReference type="PROSITE" id="PS51388">
    <property type="entry name" value="GED"/>
    <property type="match status" value="1"/>
</dbReference>
<dbReference type="FunFam" id="1.20.120.1240:FF:000007">
    <property type="entry name" value="Interferon-induced GTP-binding protein Mx1"/>
    <property type="match status" value="1"/>
</dbReference>
<gene>
    <name evidence="8" type="ORF">AAFF_G00114000</name>
</gene>
<dbReference type="Gene3D" id="3.40.50.300">
    <property type="entry name" value="P-loop containing nucleotide triphosphate hydrolases"/>
    <property type="match status" value="1"/>
</dbReference>
<dbReference type="GO" id="GO:0005737">
    <property type="term" value="C:cytoplasm"/>
    <property type="evidence" value="ECO:0007669"/>
    <property type="project" value="UniProtKB-SubCell"/>
</dbReference>
<reference evidence="8" key="1">
    <citation type="journal article" date="2023" name="Science">
        <title>Genome structures resolve the early diversification of teleost fishes.</title>
        <authorList>
            <person name="Parey E."/>
            <person name="Louis A."/>
            <person name="Montfort J."/>
            <person name="Bouchez O."/>
            <person name="Roques C."/>
            <person name="Iampietro C."/>
            <person name="Lluch J."/>
            <person name="Castinel A."/>
            <person name="Donnadieu C."/>
            <person name="Desvignes T."/>
            <person name="Floi Bucao C."/>
            <person name="Jouanno E."/>
            <person name="Wen M."/>
            <person name="Mejri S."/>
            <person name="Dirks R."/>
            <person name="Jansen H."/>
            <person name="Henkel C."/>
            <person name="Chen W.J."/>
            <person name="Zahm M."/>
            <person name="Cabau C."/>
            <person name="Klopp C."/>
            <person name="Thompson A.W."/>
            <person name="Robinson-Rechavi M."/>
            <person name="Braasch I."/>
            <person name="Lecointre G."/>
            <person name="Bobe J."/>
            <person name="Postlethwait J.H."/>
            <person name="Berthelot C."/>
            <person name="Roest Crollius H."/>
            <person name="Guiguen Y."/>
        </authorList>
    </citation>
    <scope>NUCLEOTIDE SEQUENCE</scope>
    <source>
        <strain evidence="8">NC1722</strain>
    </source>
</reference>
<sequence>MKFIQRTETIILVVVPCNVDIATTEVLRMAQDVDPEGKRTLAILTKPDLVDRGTERGILEIMKNTVIPLSKGYLIVKCRGQKDINDRISLSEATRRERDFFKNHEYFSVFLKQEKATIQCLASKLTHNLVNHIKSSLPLISEQVRKQLWDTRKELSECEKGPPLDPYQRKSFLITTLTDFNRKIEDLSSGETTSGENMYYEMRAEFAKWKDTLDGANERFHNEMQKVVKEYEHRHRGRELPGFTNYKVFEEVAQEIVAELKGPAICTMKTIKDIVLKTYTDTADRCFSRYPYLLHVSKDKIENIHSKQEAKVEERIEEQIKMEQLVYTQDALYKKSLKETYDSPIDYSKQTNKDRPSVDSEDGTDAVDDRDMVDRSNCPEKMVSYYKIVAQRMADQVPMLISLFMLKEAAQLLCGEMLNLMDGADVREILREDSDISRRRIDMQGRQERLSLAQEKLNNFQ</sequence>
<dbReference type="GO" id="GO:0005886">
    <property type="term" value="C:plasma membrane"/>
    <property type="evidence" value="ECO:0007669"/>
    <property type="project" value="TreeGrafter"/>
</dbReference>
<dbReference type="PANTHER" id="PTHR11566:SF225">
    <property type="entry name" value="INTERFERON-INDUCED GTP-BINDING PROTEIN MX-RELATED"/>
    <property type="match status" value="1"/>
</dbReference>
<dbReference type="SMART" id="SM00302">
    <property type="entry name" value="GED"/>
    <property type="match status" value="1"/>
</dbReference>
<evidence type="ECO:0000256" key="5">
    <source>
        <dbReference type="SAM" id="MobiDB-lite"/>
    </source>
</evidence>
<dbReference type="GO" id="GO:0016185">
    <property type="term" value="P:synaptic vesicle budding from presynaptic endocytic zone membrane"/>
    <property type="evidence" value="ECO:0007669"/>
    <property type="project" value="TreeGrafter"/>
</dbReference>
<dbReference type="Pfam" id="PF02212">
    <property type="entry name" value="GED"/>
    <property type="match status" value="1"/>
</dbReference>
<dbReference type="Pfam" id="PF01031">
    <property type="entry name" value="Dynamin_M"/>
    <property type="match status" value="1"/>
</dbReference>
<feature type="domain" description="Dynamin-type G" evidence="7">
    <location>
        <begin position="1"/>
        <end position="138"/>
    </location>
</feature>
<dbReference type="GO" id="GO:0005874">
    <property type="term" value="C:microtubule"/>
    <property type="evidence" value="ECO:0007669"/>
    <property type="project" value="TreeGrafter"/>
</dbReference>
<dbReference type="PROSITE" id="PS51718">
    <property type="entry name" value="G_DYNAMIN_2"/>
    <property type="match status" value="1"/>
</dbReference>
<keyword evidence="3" id="KW-0547">Nucleotide-binding</keyword>
<proteinExistence type="predicted"/>
<dbReference type="PRINTS" id="PR00195">
    <property type="entry name" value="DYNAMIN"/>
</dbReference>
<comment type="caution">
    <text evidence="8">The sequence shown here is derived from an EMBL/GenBank/DDBJ whole genome shotgun (WGS) entry which is preliminary data.</text>
</comment>
<dbReference type="InterPro" id="IPR020850">
    <property type="entry name" value="GED_dom"/>
</dbReference>
<dbReference type="InterPro" id="IPR027417">
    <property type="entry name" value="P-loop_NTPase"/>
</dbReference>
<dbReference type="InterPro" id="IPR000375">
    <property type="entry name" value="Dynamin_stalk"/>
</dbReference>
<evidence type="ECO:0000256" key="4">
    <source>
        <dbReference type="ARBA" id="ARBA00023134"/>
    </source>
</evidence>
<evidence type="ECO:0000256" key="3">
    <source>
        <dbReference type="ARBA" id="ARBA00022741"/>
    </source>
</evidence>
<evidence type="ECO:0000259" key="6">
    <source>
        <dbReference type="PROSITE" id="PS51388"/>
    </source>
</evidence>
<dbReference type="InterPro" id="IPR003130">
    <property type="entry name" value="GED"/>
</dbReference>
<feature type="domain" description="GED" evidence="6">
    <location>
        <begin position="375"/>
        <end position="461"/>
    </location>
</feature>
<evidence type="ECO:0000259" key="7">
    <source>
        <dbReference type="PROSITE" id="PS51718"/>
    </source>
</evidence>
<dbReference type="SUPFAM" id="SSF52540">
    <property type="entry name" value="P-loop containing nucleoside triphosphate hydrolases"/>
    <property type="match status" value="1"/>
</dbReference>
<accession>A0AAD7RSQ3</accession>
<dbReference type="GO" id="GO:0003924">
    <property type="term" value="F:GTPase activity"/>
    <property type="evidence" value="ECO:0007669"/>
    <property type="project" value="InterPro"/>
</dbReference>
<dbReference type="GO" id="GO:0031623">
    <property type="term" value="P:receptor internalization"/>
    <property type="evidence" value="ECO:0007669"/>
    <property type="project" value="TreeGrafter"/>
</dbReference>
<comment type="subcellular location">
    <subcellularLocation>
        <location evidence="1">Cytoplasm</location>
    </subcellularLocation>
</comment>
<evidence type="ECO:0000313" key="8">
    <source>
        <dbReference type="EMBL" id="KAJ8389694.1"/>
    </source>
</evidence>
<dbReference type="Proteomes" id="UP001221898">
    <property type="component" value="Unassembled WGS sequence"/>
</dbReference>
<dbReference type="PANTHER" id="PTHR11566">
    <property type="entry name" value="DYNAMIN"/>
    <property type="match status" value="1"/>
</dbReference>
<dbReference type="GO" id="GO:0098793">
    <property type="term" value="C:presynapse"/>
    <property type="evidence" value="ECO:0007669"/>
    <property type="project" value="GOC"/>
</dbReference>
<evidence type="ECO:0000313" key="9">
    <source>
        <dbReference type="Proteomes" id="UP001221898"/>
    </source>
</evidence>
<organism evidence="8 9">
    <name type="scientific">Aldrovandia affinis</name>
    <dbReference type="NCBI Taxonomy" id="143900"/>
    <lineage>
        <taxon>Eukaryota</taxon>
        <taxon>Metazoa</taxon>
        <taxon>Chordata</taxon>
        <taxon>Craniata</taxon>
        <taxon>Vertebrata</taxon>
        <taxon>Euteleostomi</taxon>
        <taxon>Actinopterygii</taxon>
        <taxon>Neopterygii</taxon>
        <taxon>Teleostei</taxon>
        <taxon>Notacanthiformes</taxon>
        <taxon>Halosauridae</taxon>
        <taxon>Aldrovandia</taxon>
    </lineage>
</organism>
<evidence type="ECO:0000256" key="2">
    <source>
        <dbReference type="ARBA" id="ARBA00022490"/>
    </source>
</evidence>
<protein>
    <submittedName>
        <fullName evidence="8">Uncharacterized protein</fullName>
    </submittedName>
</protein>
<dbReference type="GO" id="GO:0008017">
    <property type="term" value="F:microtubule binding"/>
    <property type="evidence" value="ECO:0007669"/>
    <property type="project" value="TreeGrafter"/>
</dbReference>
<dbReference type="Gene3D" id="1.20.120.1240">
    <property type="entry name" value="Dynamin, middle domain"/>
    <property type="match status" value="1"/>
</dbReference>
<dbReference type="SMART" id="SM00053">
    <property type="entry name" value="DYNc"/>
    <property type="match status" value="1"/>
</dbReference>
<keyword evidence="9" id="KW-1185">Reference proteome</keyword>
<dbReference type="Pfam" id="PF00350">
    <property type="entry name" value="Dynamin_N"/>
    <property type="match status" value="1"/>
</dbReference>
<dbReference type="GO" id="GO:0005634">
    <property type="term" value="C:nucleus"/>
    <property type="evidence" value="ECO:0007669"/>
    <property type="project" value="TreeGrafter"/>
</dbReference>
<dbReference type="InterPro" id="IPR001401">
    <property type="entry name" value="Dynamin_GTPase"/>
</dbReference>
<dbReference type="GO" id="GO:0051607">
    <property type="term" value="P:defense response to virus"/>
    <property type="evidence" value="ECO:0007669"/>
    <property type="project" value="TreeGrafter"/>
</dbReference>
<evidence type="ECO:0000256" key="1">
    <source>
        <dbReference type="ARBA" id="ARBA00004496"/>
    </source>
</evidence>
<dbReference type="InterPro" id="IPR022812">
    <property type="entry name" value="Dynamin"/>
</dbReference>
<dbReference type="AlphaFoldDB" id="A0AAD7RSQ3"/>
<keyword evidence="4" id="KW-0342">GTP-binding</keyword>
<dbReference type="EMBL" id="JAINUG010000178">
    <property type="protein sequence ID" value="KAJ8389694.1"/>
    <property type="molecule type" value="Genomic_DNA"/>
</dbReference>
<keyword evidence="2" id="KW-0963">Cytoplasm</keyword>